<dbReference type="Proteomes" id="UP000608579">
    <property type="component" value="Unassembled WGS sequence"/>
</dbReference>
<proteinExistence type="predicted"/>
<dbReference type="NCBIfam" id="TIGR00024">
    <property type="entry name" value="SbcD_rel_arch"/>
    <property type="match status" value="1"/>
</dbReference>
<accession>A0A832ZWF9</accession>
<feature type="domain" description="Calcineurin-like phosphoesterase" evidence="1">
    <location>
        <begin position="21"/>
        <end position="160"/>
    </location>
</feature>
<comment type="caution">
    <text evidence="2">The sequence shown here is derived from an EMBL/GenBank/DDBJ whole genome shotgun (WGS) entry which is preliminary data.</text>
</comment>
<name>A0A832ZWF9_CALS0</name>
<dbReference type="GO" id="GO:0016787">
    <property type="term" value="F:hydrolase activity"/>
    <property type="evidence" value="ECO:0007669"/>
    <property type="project" value="InterPro"/>
</dbReference>
<dbReference type="InterPro" id="IPR004376">
    <property type="entry name" value="Pesterase_MJ0037"/>
</dbReference>
<gene>
    <name evidence="2" type="ORF">EYH45_04070</name>
</gene>
<evidence type="ECO:0000313" key="3">
    <source>
        <dbReference type="Proteomes" id="UP000608579"/>
    </source>
</evidence>
<dbReference type="PANTHER" id="PTHR39323:SF1">
    <property type="entry name" value="BLR1149 PROTEIN"/>
    <property type="match status" value="1"/>
</dbReference>
<dbReference type="Pfam" id="PF00149">
    <property type="entry name" value="Metallophos"/>
    <property type="match status" value="1"/>
</dbReference>
<dbReference type="SUPFAM" id="SSF56300">
    <property type="entry name" value="Metallo-dependent phosphatases"/>
    <property type="match status" value="1"/>
</dbReference>
<dbReference type="PIRSF" id="PIRSF000887">
    <property type="entry name" value="Pesterase_MJ0037"/>
    <property type="match status" value="1"/>
</dbReference>
<dbReference type="AlphaFoldDB" id="A0A832ZWF9"/>
<dbReference type="InterPro" id="IPR024173">
    <property type="entry name" value="Pesterase_MJ0037-like"/>
</dbReference>
<evidence type="ECO:0000313" key="2">
    <source>
        <dbReference type="EMBL" id="HIQ29721.1"/>
    </source>
</evidence>
<protein>
    <submittedName>
        <fullName evidence="2">Metallophosphoesterase</fullName>
    </submittedName>
</protein>
<dbReference type="InterPro" id="IPR004843">
    <property type="entry name" value="Calcineurin-like_PHP"/>
</dbReference>
<evidence type="ECO:0000259" key="1">
    <source>
        <dbReference type="Pfam" id="PF00149"/>
    </source>
</evidence>
<dbReference type="PANTHER" id="PTHR39323">
    <property type="entry name" value="BLR1149 PROTEIN"/>
    <property type="match status" value="1"/>
</dbReference>
<dbReference type="EMBL" id="DQVM01000078">
    <property type="protein sequence ID" value="HIQ29721.1"/>
    <property type="molecule type" value="Genomic_DNA"/>
</dbReference>
<dbReference type="Gene3D" id="3.60.21.10">
    <property type="match status" value="1"/>
</dbReference>
<organism evidence="2 3">
    <name type="scientific">Caldiarchaeum subterraneum</name>
    <dbReference type="NCBI Taxonomy" id="311458"/>
    <lineage>
        <taxon>Archaea</taxon>
        <taxon>Nitrososphaerota</taxon>
        <taxon>Candidatus Caldarchaeales</taxon>
        <taxon>Candidatus Caldarchaeaceae</taxon>
        <taxon>Candidatus Caldarchaeum</taxon>
    </lineage>
</organism>
<sequence>MGLKILFGEPALLLEKPVKSIVVSDLHLGFEYELWEKGIKIPNNSWRIIQKVAKLAENVKAERIIIVGDVKHKITGASWKDQRELKKMFRYLKDRVQEILILPGNHDGGLKELLGDEAVFLPVRGYYVKEEKIGFFHGHVWPSEELLNANTIIAGHMHPVIYLKEDNNIVRQRVWLIIKTSRHKLLKKARGQVTLVIMPSFNEILSGKDITVVNQDNSRSPLLRTSIFKIEEAEVITLDGVNLGLLNRLKQED</sequence>
<reference evidence="2" key="1">
    <citation type="journal article" date="2020" name="ISME J.">
        <title>Gammaproteobacteria mediating utilization of methyl-, sulfur- and petroleum organic compounds in deep ocean hydrothermal plumes.</title>
        <authorList>
            <person name="Zhou Z."/>
            <person name="Liu Y."/>
            <person name="Pan J."/>
            <person name="Cron B.R."/>
            <person name="Toner B.M."/>
            <person name="Anantharaman K."/>
            <person name="Breier J.A."/>
            <person name="Dick G.J."/>
            <person name="Li M."/>
        </authorList>
    </citation>
    <scope>NUCLEOTIDE SEQUENCE</scope>
    <source>
        <strain evidence="2">SZUA-1515</strain>
    </source>
</reference>
<dbReference type="InterPro" id="IPR029052">
    <property type="entry name" value="Metallo-depent_PP-like"/>
</dbReference>